<name>A0A0S3PRP7_9BRAD</name>
<gene>
    <name evidence="2" type="ORF">GJW-30_1_01152</name>
</gene>
<keyword evidence="1" id="KW-0732">Signal</keyword>
<proteinExistence type="predicted"/>
<organism evidence="2 3">
    <name type="scientific">Variibacter gotjawalensis</name>
    <dbReference type="NCBI Taxonomy" id="1333996"/>
    <lineage>
        <taxon>Bacteria</taxon>
        <taxon>Pseudomonadati</taxon>
        <taxon>Pseudomonadota</taxon>
        <taxon>Alphaproteobacteria</taxon>
        <taxon>Hyphomicrobiales</taxon>
        <taxon>Nitrobacteraceae</taxon>
        <taxon>Variibacter</taxon>
    </lineage>
</organism>
<evidence type="ECO:0000256" key="1">
    <source>
        <dbReference type="SAM" id="SignalP"/>
    </source>
</evidence>
<evidence type="ECO:0000313" key="2">
    <source>
        <dbReference type="EMBL" id="BAT58625.1"/>
    </source>
</evidence>
<dbReference type="RefSeq" id="WP_096352835.1">
    <property type="nucleotide sequence ID" value="NZ_AP014946.1"/>
</dbReference>
<keyword evidence="3" id="KW-1185">Reference proteome</keyword>
<reference evidence="2 3" key="1">
    <citation type="submission" date="2015-08" db="EMBL/GenBank/DDBJ databases">
        <title>Investigation of the bacterial diversity of lava forest soil.</title>
        <authorList>
            <person name="Lee J.S."/>
        </authorList>
    </citation>
    <scope>NUCLEOTIDE SEQUENCE [LARGE SCALE GENOMIC DNA]</scope>
    <source>
        <strain evidence="2 3">GJW-30</strain>
    </source>
</reference>
<sequence length="133" mass="14872">MRRVLMLSLLTVLAAPVVHAEPLKPGVRNGSEVSAQGRRYRNHRGYYRGYYGGYFPGPVSGYDGNTYYGTSTAWRYDGYPSYAGGGLPQYGARSYNAPGPTGRNTVYYRSPPGRCRPVNLPDGRQQLHCRWND</sequence>
<dbReference type="KEGG" id="vgo:GJW-30_1_01152"/>
<feature type="chain" id="PRO_5006615672" description="Lectin-like protein BA14k" evidence="1">
    <location>
        <begin position="21"/>
        <end position="133"/>
    </location>
</feature>
<feature type="signal peptide" evidence="1">
    <location>
        <begin position="1"/>
        <end position="20"/>
    </location>
</feature>
<protein>
    <recommendedName>
        <fullName evidence="4">Lectin-like protein BA14k</fullName>
    </recommendedName>
</protein>
<evidence type="ECO:0000313" key="3">
    <source>
        <dbReference type="Proteomes" id="UP000236884"/>
    </source>
</evidence>
<dbReference type="Proteomes" id="UP000236884">
    <property type="component" value="Chromosome"/>
</dbReference>
<evidence type="ECO:0008006" key="4">
    <source>
        <dbReference type="Google" id="ProtNLM"/>
    </source>
</evidence>
<dbReference type="EMBL" id="AP014946">
    <property type="protein sequence ID" value="BAT58625.1"/>
    <property type="molecule type" value="Genomic_DNA"/>
</dbReference>
<accession>A0A0S3PRP7</accession>
<dbReference type="AlphaFoldDB" id="A0A0S3PRP7"/>